<name>A0A9D2JIS0_9ENTE</name>
<reference evidence="4" key="2">
    <citation type="submission" date="2021-04" db="EMBL/GenBank/DDBJ databases">
        <authorList>
            <person name="Gilroy R."/>
        </authorList>
    </citation>
    <scope>NUCLEOTIDE SEQUENCE</scope>
    <source>
        <strain evidence="4">CHK172-16539</strain>
    </source>
</reference>
<dbReference type="PANTHER" id="PTHR33164:SF56">
    <property type="entry name" value="HTH-TYPE TRANSCRIPTIONAL REGULATOR MHQR"/>
    <property type="match status" value="1"/>
</dbReference>
<keyword evidence="2" id="KW-0804">Transcription</keyword>
<dbReference type="InterPro" id="IPR039422">
    <property type="entry name" value="MarR/SlyA-like"/>
</dbReference>
<sequence length="145" mass="16736">MNRQDKSLQALIAILRTSGALENMVRKDVSCYNLNLTEFSVLELLYHKGSQTIQTIKNKILIASSSTTYVIDQLVKKGYVKRELCQADKRVTYAEITEEGKKLMSDIFPKHASRIENNFENLTEEELVQLKNLLRKVTQEKKEIE</sequence>
<accession>A0A9D2JIS0</accession>
<dbReference type="InterPro" id="IPR036390">
    <property type="entry name" value="WH_DNA-bd_sf"/>
</dbReference>
<dbReference type="PROSITE" id="PS50995">
    <property type="entry name" value="HTH_MARR_2"/>
    <property type="match status" value="1"/>
</dbReference>
<keyword evidence="1" id="KW-0805">Transcription regulation</keyword>
<organism evidence="4 5">
    <name type="scientific">Candidatus Enterococcus avicola</name>
    <dbReference type="NCBI Taxonomy" id="2838561"/>
    <lineage>
        <taxon>Bacteria</taxon>
        <taxon>Bacillati</taxon>
        <taxon>Bacillota</taxon>
        <taxon>Bacilli</taxon>
        <taxon>Lactobacillales</taxon>
        <taxon>Enterococcaceae</taxon>
        <taxon>Enterococcus</taxon>
    </lineage>
</organism>
<dbReference type="SMART" id="SM00347">
    <property type="entry name" value="HTH_MARR"/>
    <property type="match status" value="1"/>
</dbReference>
<dbReference type="InterPro" id="IPR000835">
    <property type="entry name" value="HTH_MarR-typ"/>
</dbReference>
<evidence type="ECO:0000256" key="1">
    <source>
        <dbReference type="ARBA" id="ARBA00023015"/>
    </source>
</evidence>
<dbReference type="SUPFAM" id="SSF46785">
    <property type="entry name" value="Winged helix' DNA-binding domain"/>
    <property type="match status" value="1"/>
</dbReference>
<evidence type="ECO:0000256" key="2">
    <source>
        <dbReference type="ARBA" id="ARBA00023163"/>
    </source>
</evidence>
<gene>
    <name evidence="4" type="ORF">IAA20_09870</name>
</gene>
<evidence type="ECO:0000259" key="3">
    <source>
        <dbReference type="PROSITE" id="PS50995"/>
    </source>
</evidence>
<dbReference type="PANTHER" id="PTHR33164">
    <property type="entry name" value="TRANSCRIPTIONAL REGULATOR, MARR FAMILY"/>
    <property type="match status" value="1"/>
</dbReference>
<dbReference type="Proteomes" id="UP000824063">
    <property type="component" value="Unassembled WGS sequence"/>
</dbReference>
<dbReference type="Pfam" id="PF01047">
    <property type="entry name" value="MarR"/>
    <property type="match status" value="1"/>
</dbReference>
<proteinExistence type="predicted"/>
<dbReference type="EMBL" id="DXBN01000229">
    <property type="protein sequence ID" value="HIZ54237.1"/>
    <property type="molecule type" value="Genomic_DNA"/>
</dbReference>
<reference evidence="4" key="1">
    <citation type="journal article" date="2021" name="PeerJ">
        <title>Extensive microbial diversity within the chicken gut microbiome revealed by metagenomics and culture.</title>
        <authorList>
            <person name="Gilroy R."/>
            <person name="Ravi A."/>
            <person name="Getino M."/>
            <person name="Pursley I."/>
            <person name="Horton D.L."/>
            <person name="Alikhan N.F."/>
            <person name="Baker D."/>
            <person name="Gharbi K."/>
            <person name="Hall N."/>
            <person name="Watson M."/>
            <person name="Adriaenssens E.M."/>
            <person name="Foster-Nyarko E."/>
            <person name="Jarju S."/>
            <person name="Secka A."/>
            <person name="Antonio M."/>
            <person name="Oren A."/>
            <person name="Chaudhuri R.R."/>
            <person name="La Ragione R."/>
            <person name="Hildebrand F."/>
            <person name="Pallen M.J."/>
        </authorList>
    </citation>
    <scope>NUCLEOTIDE SEQUENCE</scope>
    <source>
        <strain evidence="4">CHK172-16539</strain>
    </source>
</reference>
<dbReference type="InterPro" id="IPR036388">
    <property type="entry name" value="WH-like_DNA-bd_sf"/>
</dbReference>
<dbReference type="PRINTS" id="PR00598">
    <property type="entry name" value="HTHMARR"/>
</dbReference>
<feature type="domain" description="HTH marR-type" evidence="3">
    <location>
        <begin position="7"/>
        <end position="139"/>
    </location>
</feature>
<comment type="caution">
    <text evidence="4">The sequence shown here is derived from an EMBL/GenBank/DDBJ whole genome shotgun (WGS) entry which is preliminary data.</text>
</comment>
<dbReference type="Gene3D" id="1.10.10.10">
    <property type="entry name" value="Winged helix-like DNA-binding domain superfamily/Winged helix DNA-binding domain"/>
    <property type="match status" value="1"/>
</dbReference>
<protein>
    <submittedName>
        <fullName evidence="4">MarR family transcriptional regulator</fullName>
    </submittedName>
</protein>
<dbReference type="GO" id="GO:0006950">
    <property type="term" value="P:response to stress"/>
    <property type="evidence" value="ECO:0007669"/>
    <property type="project" value="TreeGrafter"/>
</dbReference>
<evidence type="ECO:0000313" key="5">
    <source>
        <dbReference type="Proteomes" id="UP000824063"/>
    </source>
</evidence>
<dbReference type="GO" id="GO:0003700">
    <property type="term" value="F:DNA-binding transcription factor activity"/>
    <property type="evidence" value="ECO:0007669"/>
    <property type="project" value="InterPro"/>
</dbReference>
<dbReference type="AlphaFoldDB" id="A0A9D2JIS0"/>
<evidence type="ECO:0000313" key="4">
    <source>
        <dbReference type="EMBL" id="HIZ54237.1"/>
    </source>
</evidence>